<dbReference type="Proteomes" id="UP000299102">
    <property type="component" value="Unassembled WGS sequence"/>
</dbReference>
<dbReference type="InterPro" id="IPR036397">
    <property type="entry name" value="RNaseH_sf"/>
</dbReference>
<dbReference type="OrthoDB" id="8190546at2759"/>
<evidence type="ECO:0000313" key="2">
    <source>
        <dbReference type="Proteomes" id="UP000299102"/>
    </source>
</evidence>
<protein>
    <submittedName>
        <fullName evidence="1">Histone-lysine N-methyltransferase SETMAR</fullName>
    </submittedName>
</protein>
<accession>A0A4C1URY7</accession>
<dbReference type="AlphaFoldDB" id="A0A4C1URY7"/>
<keyword evidence="2" id="KW-1185">Reference proteome</keyword>
<dbReference type="GO" id="GO:0003676">
    <property type="term" value="F:nucleic acid binding"/>
    <property type="evidence" value="ECO:0007669"/>
    <property type="project" value="InterPro"/>
</dbReference>
<comment type="caution">
    <text evidence="1">The sequence shown here is derived from an EMBL/GenBank/DDBJ whole genome shotgun (WGS) entry which is preliminary data.</text>
</comment>
<dbReference type="GO" id="GO:0008168">
    <property type="term" value="F:methyltransferase activity"/>
    <property type="evidence" value="ECO:0007669"/>
    <property type="project" value="UniProtKB-KW"/>
</dbReference>
<gene>
    <name evidence="1" type="primary">SETMAR</name>
    <name evidence="1" type="ORF">EVAR_20581_1</name>
</gene>
<dbReference type="InterPro" id="IPR052709">
    <property type="entry name" value="Transposase-MT_Hybrid"/>
</dbReference>
<dbReference type="Gene3D" id="3.30.420.10">
    <property type="entry name" value="Ribonuclease H-like superfamily/Ribonuclease H"/>
    <property type="match status" value="1"/>
</dbReference>
<dbReference type="EMBL" id="BGZK01000217">
    <property type="protein sequence ID" value="GBP29218.1"/>
    <property type="molecule type" value="Genomic_DNA"/>
</dbReference>
<organism evidence="1 2">
    <name type="scientific">Eumeta variegata</name>
    <name type="common">Bagworm moth</name>
    <name type="synonym">Eumeta japonica</name>
    <dbReference type="NCBI Taxonomy" id="151549"/>
    <lineage>
        <taxon>Eukaryota</taxon>
        <taxon>Metazoa</taxon>
        <taxon>Ecdysozoa</taxon>
        <taxon>Arthropoda</taxon>
        <taxon>Hexapoda</taxon>
        <taxon>Insecta</taxon>
        <taxon>Pterygota</taxon>
        <taxon>Neoptera</taxon>
        <taxon>Endopterygota</taxon>
        <taxon>Lepidoptera</taxon>
        <taxon>Glossata</taxon>
        <taxon>Ditrysia</taxon>
        <taxon>Tineoidea</taxon>
        <taxon>Psychidae</taxon>
        <taxon>Oiketicinae</taxon>
        <taxon>Eumeta</taxon>
    </lineage>
</organism>
<name>A0A4C1URY7_EUMVA</name>
<sequence>MEEHLPKTILFWVIFRGEEEETTTTRVVTDEMVEEVEKIVLADRRVKVRFMAEETKISTERRGIRTSKNCKKCPFHQDNASAHRSAVAMAAIRDADFEILERPPYSPNLTPSDFYLLLRFKEYLKRQRFEDDEPVVAVIQEF</sequence>
<proteinExistence type="predicted"/>
<keyword evidence="1" id="KW-0489">Methyltransferase</keyword>
<evidence type="ECO:0000313" key="1">
    <source>
        <dbReference type="EMBL" id="GBP29218.1"/>
    </source>
</evidence>
<dbReference type="GO" id="GO:0032259">
    <property type="term" value="P:methylation"/>
    <property type="evidence" value="ECO:0007669"/>
    <property type="project" value="UniProtKB-KW"/>
</dbReference>
<dbReference type="PANTHER" id="PTHR46060">
    <property type="entry name" value="MARINER MOS1 TRANSPOSASE-LIKE PROTEIN"/>
    <property type="match status" value="1"/>
</dbReference>
<dbReference type="PANTHER" id="PTHR46060:SF3">
    <property type="entry name" value="PROTEIN GVQW3"/>
    <property type="match status" value="1"/>
</dbReference>
<reference evidence="1 2" key="1">
    <citation type="journal article" date="2019" name="Commun. Biol.">
        <title>The bagworm genome reveals a unique fibroin gene that provides high tensile strength.</title>
        <authorList>
            <person name="Kono N."/>
            <person name="Nakamura H."/>
            <person name="Ohtoshi R."/>
            <person name="Tomita M."/>
            <person name="Numata K."/>
            <person name="Arakawa K."/>
        </authorList>
    </citation>
    <scope>NUCLEOTIDE SEQUENCE [LARGE SCALE GENOMIC DNA]</scope>
</reference>
<dbReference type="STRING" id="151549.A0A4C1URY7"/>
<keyword evidence="1" id="KW-0808">Transferase</keyword>